<dbReference type="InterPro" id="IPR023365">
    <property type="entry name" value="Sortase_dom-sf"/>
</dbReference>
<organism evidence="3 4">
    <name type="scientific">Streptomyces lannensis</name>
    <dbReference type="NCBI Taxonomy" id="766498"/>
    <lineage>
        <taxon>Bacteria</taxon>
        <taxon>Bacillati</taxon>
        <taxon>Actinomycetota</taxon>
        <taxon>Actinomycetes</taxon>
        <taxon>Kitasatosporales</taxon>
        <taxon>Streptomycetaceae</taxon>
        <taxon>Streptomyces</taxon>
    </lineage>
</organism>
<dbReference type="RefSeq" id="WP_345546779.1">
    <property type="nucleotide sequence ID" value="NZ_BAAAZA010000003.1"/>
</dbReference>
<protein>
    <submittedName>
        <fullName evidence="3">Class F sortase</fullName>
    </submittedName>
</protein>
<dbReference type="NCBIfam" id="NF033748">
    <property type="entry name" value="class_F_sortase"/>
    <property type="match status" value="1"/>
</dbReference>
<proteinExistence type="predicted"/>
<keyword evidence="1" id="KW-0378">Hydrolase</keyword>
<dbReference type="Proteomes" id="UP001501563">
    <property type="component" value="Unassembled WGS sequence"/>
</dbReference>
<feature type="transmembrane region" description="Helical" evidence="2">
    <location>
        <begin position="12"/>
        <end position="30"/>
    </location>
</feature>
<comment type="caution">
    <text evidence="3">The sequence shown here is derived from an EMBL/GenBank/DDBJ whole genome shotgun (WGS) entry which is preliminary data.</text>
</comment>
<dbReference type="EMBL" id="BAAAZA010000003">
    <property type="protein sequence ID" value="GAA3851629.1"/>
    <property type="molecule type" value="Genomic_DNA"/>
</dbReference>
<keyword evidence="2" id="KW-0812">Transmembrane</keyword>
<dbReference type="CDD" id="cd05829">
    <property type="entry name" value="Sortase_F"/>
    <property type="match status" value="1"/>
</dbReference>
<keyword evidence="4" id="KW-1185">Reference proteome</keyword>
<dbReference type="InterPro" id="IPR005754">
    <property type="entry name" value="Sortase"/>
</dbReference>
<evidence type="ECO:0000313" key="3">
    <source>
        <dbReference type="EMBL" id="GAA3851629.1"/>
    </source>
</evidence>
<evidence type="ECO:0000256" key="1">
    <source>
        <dbReference type="ARBA" id="ARBA00022801"/>
    </source>
</evidence>
<gene>
    <name evidence="3" type="ORF">GCM10022207_12540</name>
</gene>
<dbReference type="InterPro" id="IPR042001">
    <property type="entry name" value="Sortase_F"/>
</dbReference>
<dbReference type="Gene3D" id="2.40.260.10">
    <property type="entry name" value="Sortase"/>
    <property type="match status" value="1"/>
</dbReference>
<keyword evidence="2" id="KW-0472">Membrane</keyword>
<evidence type="ECO:0000256" key="2">
    <source>
        <dbReference type="SAM" id="Phobius"/>
    </source>
</evidence>
<sequence length="221" mass="23350">MARHERSCGTGRLLMGLAWVVLLLGLWQWGSEIADVRQGISAPMTGDMAAVGRPPQTELPSAATPLGQAAPLRVDIPDIGVRAPVVPRGLDGQGAVDPPSYDQPGAVGWYRAGVTPGTAGTALFVGHVDTESKPAVFHRLSGLRPGAVVRVARDDGRVARFTVEDVKVLARDTFDARQAYGPREPGRAELRLITCGGSYDRASHTYSANVVVSAYLTGVGR</sequence>
<name>A0ABP7JRH8_9ACTN</name>
<evidence type="ECO:0000313" key="4">
    <source>
        <dbReference type="Proteomes" id="UP001501563"/>
    </source>
</evidence>
<dbReference type="SUPFAM" id="SSF63817">
    <property type="entry name" value="Sortase"/>
    <property type="match status" value="1"/>
</dbReference>
<reference evidence="4" key="1">
    <citation type="journal article" date="2019" name="Int. J. Syst. Evol. Microbiol.">
        <title>The Global Catalogue of Microorganisms (GCM) 10K type strain sequencing project: providing services to taxonomists for standard genome sequencing and annotation.</title>
        <authorList>
            <consortium name="The Broad Institute Genomics Platform"/>
            <consortium name="The Broad Institute Genome Sequencing Center for Infectious Disease"/>
            <person name="Wu L."/>
            <person name="Ma J."/>
        </authorList>
    </citation>
    <scope>NUCLEOTIDE SEQUENCE [LARGE SCALE GENOMIC DNA]</scope>
    <source>
        <strain evidence="4">JCM 16578</strain>
    </source>
</reference>
<dbReference type="Pfam" id="PF04203">
    <property type="entry name" value="Sortase"/>
    <property type="match status" value="1"/>
</dbReference>
<keyword evidence="2" id="KW-1133">Transmembrane helix</keyword>
<accession>A0ABP7JRH8</accession>